<dbReference type="Gene3D" id="3.40.350.10">
    <property type="entry name" value="Creatinase/prolidase N-terminal domain"/>
    <property type="match status" value="1"/>
</dbReference>
<evidence type="ECO:0000313" key="4">
    <source>
        <dbReference type="Proteomes" id="UP001597083"/>
    </source>
</evidence>
<dbReference type="InterPro" id="IPR036005">
    <property type="entry name" value="Creatinase/aminopeptidase-like"/>
</dbReference>
<dbReference type="Pfam" id="PF00557">
    <property type="entry name" value="Peptidase_M24"/>
    <property type="match status" value="1"/>
</dbReference>
<dbReference type="EMBL" id="JBHTIR010004220">
    <property type="protein sequence ID" value="MFD0856683.1"/>
    <property type="molecule type" value="Genomic_DNA"/>
</dbReference>
<dbReference type="InterPro" id="IPR050659">
    <property type="entry name" value="Peptidase_M24B"/>
</dbReference>
<dbReference type="Proteomes" id="UP001597083">
    <property type="component" value="Unassembled WGS sequence"/>
</dbReference>
<reference evidence="4" key="1">
    <citation type="journal article" date="2019" name="Int. J. Syst. Evol. Microbiol.">
        <title>The Global Catalogue of Microorganisms (GCM) 10K type strain sequencing project: providing services to taxonomists for standard genome sequencing and annotation.</title>
        <authorList>
            <consortium name="The Broad Institute Genomics Platform"/>
            <consortium name="The Broad Institute Genome Sequencing Center for Infectious Disease"/>
            <person name="Wu L."/>
            <person name="Ma J."/>
        </authorList>
    </citation>
    <scope>NUCLEOTIDE SEQUENCE [LARGE SCALE GENOMIC DNA]</scope>
    <source>
        <strain evidence="4">JCM 31696</strain>
    </source>
</reference>
<comment type="caution">
    <text evidence="3">The sequence shown here is derived from an EMBL/GenBank/DDBJ whole genome shotgun (WGS) entry which is preliminary data.</text>
</comment>
<protein>
    <submittedName>
        <fullName evidence="3">M24 family metallopeptidase</fullName>
    </submittedName>
</protein>
<dbReference type="InterPro" id="IPR029149">
    <property type="entry name" value="Creatin/AminoP/Spt16_N"/>
</dbReference>
<dbReference type="PANTHER" id="PTHR46112">
    <property type="entry name" value="AMINOPEPTIDASE"/>
    <property type="match status" value="1"/>
</dbReference>
<dbReference type="CDD" id="cd01066">
    <property type="entry name" value="APP_MetAP"/>
    <property type="match status" value="1"/>
</dbReference>
<feature type="domain" description="Peptidase M24" evidence="1">
    <location>
        <begin position="168"/>
        <end position="367"/>
    </location>
</feature>
<keyword evidence="4" id="KW-1185">Reference proteome</keyword>
<dbReference type="SUPFAM" id="SSF55920">
    <property type="entry name" value="Creatinase/aminopeptidase"/>
    <property type="match status" value="1"/>
</dbReference>
<name>A0ABW3CSS6_9ACTN</name>
<gene>
    <name evidence="3" type="ORF">ACFQ07_30910</name>
</gene>
<dbReference type="InterPro" id="IPR000994">
    <property type="entry name" value="Pept_M24"/>
</dbReference>
<evidence type="ECO:0000259" key="1">
    <source>
        <dbReference type="Pfam" id="PF00557"/>
    </source>
</evidence>
<accession>A0ABW3CSS6</accession>
<sequence>MSLLTSPMPSHAPGSTAERDLRWSRISAAMEADGYDALVFAANDYRGHKGSLRYLADYNLCHKYGYAVMFRGEAPILVLPQQQENDRRPATEWVSDYRFPYNLGAGLVETLRAKGGDLRVGIVGLRQIMKVEDYLALTEGLPGCTFSDADPLFNRVRAVKSPAEMAATRESAYILDRCFDRLLEIAHPGMTEQQIAAEMFRVGSLHGGQDPLFLTMYAERRGDTARPTFGQPEDRVLGVNDVFTFSFEIVGPSGYWTELSRMVTFAAPSAANVQISQAVTAGIQAAEQAMVPGVEMADVQKSVIAAVEAAGATSAYWSGHGMGLDVLEQPWIGLDVVQDESKDRDVTAASDGMLLAVHPALWNADAEVMGYMADSFVIENGAAQRLSKHPLQLYRIC</sequence>
<evidence type="ECO:0000259" key="2">
    <source>
        <dbReference type="Pfam" id="PF01321"/>
    </source>
</evidence>
<dbReference type="InterPro" id="IPR000587">
    <property type="entry name" value="Creatinase_N"/>
</dbReference>
<dbReference type="SUPFAM" id="SSF53092">
    <property type="entry name" value="Creatinase/prolidase N-terminal domain"/>
    <property type="match status" value="1"/>
</dbReference>
<dbReference type="PANTHER" id="PTHR46112:SF2">
    <property type="entry name" value="XAA-PRO AMINOPEPTIDASE P-RELATED"/>
    <property type="match status" value="1"/>
</dbReference>
<evidence type="ECO:0000313" key="3">
    <source>
        <dbReference type="EMBL" id="MFD0856683.1"/>
    </source>
</evidence>
<organism evidence="3 4">
    <name type="scientific">Actinomadura adrarensis</name>
    <dbReference type="NCBI Taxonomy" id="1819600"/>
    <lineage>
        <taxon>Bacteria</taxon>
        <taxon>Bacillati</taxon>
        <taxon>Actinomycetota</taxon>
        <taxon>Actinomycetes</taxon>
        <taxon>Streptosporangiales</taxon>
        <taxon>Thermomonosporaceae</taxon>
        <taxon>Actinomadura</taxon>
    </lineage>
</organism>
<proteinExistence type="predicted"/>
<feature type="domain" description="Creatinase N-terminal" evidence="2">
    <location>
        <begin position="22"/>
        <end position="159"/>
    </location>
</feature>
<dbReference type="Gene3D" id="3.90.230.10">
    <property type="entry name" value="Creatinase/methionine aminopeptidase superfamily"/>
    <property type="match status" value="1"/>
</dbReference>
<dbReference type="Pfam" id="PF01321">
    <property type="entry name" value="Creatinase_N"/>
    <property type="match status" value="1"/>
</dbReference>